<dbReference type="PANTHER" id="PTHR30231">
    <property type="entry name" value="DNA POLYMERASE III SUBUNIT EPSILON"/>
    <property type="match status" value="1"/>
</dbReference>
<dbReference type="EMBL" id="JADJMH010000011">
    <property type="protein sequence ID" value="MBK7675452.1"/>
    <property type="molecule type" value="Genomic_DNA"/>
</dbReference>
<proteinExistence type="predicted"/>
<dbReference type="SMART" id="SM00479">
    <property type="entry name" value="EXOIII"/>
    <property type="match status" value="1"/>
</dbReference>
<comment type="function">
    <text evidence="1">DNA polymerase III is a complex, multichain enzyme responsible for most of the replicative synthesis in bacteria. The epsilon subunit contain the editing function and is a proofreading 3'-5' exonuclease.</text>
</comment>
<dbReference type="GO" id="GO:0005829">
    <property type="term" value="C:cytosol"/>
    <property type="evidence" value="ECO:0007669"/>
    <property type="project" value="TreeGrafter"/>
</dbReference>
<dbReference type="NCBIfam" id="NF006615">
    <property type="entry name" value="PRK09182.1"/>
    <property type="match status" value="1"/>
</dbReference>
<comment type="caution">
    <text evidence="4">The sequence shown here is derived from an EMBL/GenBank/DDBJ whole genome shotgun (WGS) entry which is preliminary data.</text>
</comment>
<gene>
    <name evidence="4" type="ORF">IPJ27_12235</name>
</gene>
<dbReference type="FunFam" id="3.30.420.10:FF:000045">
    <property type="entry name" value="3'-5' exonuclease DinG"/>
    <property type="match status" value="1"/>
</dbReference>
<dbReference type="CDD" id="cd06127">
    <property type="entry name" value="DEDDh"/>
    <property type="match status" value="1"/>
</dbReference>
<reference evidence="4 5" key="1">
    <citation type="submission" date="2020-10" db="EMBL/GenBank/DDBJ databases">
        <title>Connecting structure to function with the recovery of over 1000 high-quality activated sludge metagenome-assembled genomes encoding full-length rRNA genes using long-read sequencing.</title>
        <authorList>
            <person name="Singleton C.M."/>
            <person name="Petriglieri F."/>
            <person name="Kristensen J.M."/>
            <person name="Kirkegaard R.H."/>
            <person name="Michaelsen T.Y."/>
            <person name="Andersen M.H."/>
            <person name="Karst S.M."/>
            <person name="Dueholm M.S."/>
            <person name="Nielsen P.H."/>
            <person name="Albertsen M."/>
        </authorList>
    </citation>
    <scope>NUCLEOTIDE SEQUENCE [LARGE SCALE GENOMIC DNA]</scope>
    <source>
        <strain evidence="4">EsbW_18-Q3-R4-48_BATAC.285</strain>
    </source>
</reference>
<feature type="domain" description="Exonuclease" evidence="3">
    <location>
        <begin position="41"/>
        <end position="207"/>
    </location>
</feature>
<evidence type="ECO:0000256" key="1">
    <source>
        <dbReference type="ARBA" id="ARBA00025483"/>
    </source>
</evidence>
<dbReference type="InterPro" id="IPR013520">
    <property type="entry name" value="Ribonucl_H"/>
</dbReference>
<evidence type="ECO:0000256" key="2">
    <source>
        <dbReference type="ARBA" id="ARBA00026073"/>
    </source>
</evidence>
<dbReference type="Pfam" id="PF00929">
    <property type="entry name" value="RNase_T"/>
    <property type="match status" value="1"/>
</dbReference>
<dbReference type="SUPFAM" id="SSF53098">
    <property type="entry name" value="Ribonuclease H-like"/>
    <property type="match status" value="1"/>
</dbReference>
<dbReference type="GO" id="GO:0008408">
    <property type="term" value="F:3'-5' exonuclease activity"/>
    <property type="evidence" value="ECO:0007669"/>
    <property type="project" value="TreeGrafter"/>
</dbReference>
<dbReference type="InterPro" id="IPR012337">
    <property type="entry name" value="RNaseH-like_sf"/>
</dbReference>
<dbReference type="PANTHER" id="PTHR30231:SF37">
    <property type="entry name" value="EXODEOXYRIBONUCLEASE 10"/>
    <property type="match status" value="1"/>
</dbReference>
<dbReference type="InterPro" id="IPR036397">
    <property type="entry name" value="RNaseH_sf"/>
</dbReference>
<evidence type="ECO:0000259" key="3">
    <source>
        <dbReference type="SMART" id="SM00479"/>
    </source>
</evidence>
<evidence type="ECO:0000313" key="5">
    <source>
        <dbReference type="Proteomes" id="UP000697998"/>
    </source>
</evidence>
<comment type="subunit">
    <text evidence="2">DNA polymerase III contains a core (composed of alpha, epsilon and theta chains) that associates with a tau subunit. This core dimerizes to form the POLIII' complex. PolIII' associates with the gamma complex (composed of gamma, delta, delta', psi and chi chains) and with the beta chain to form the complete DNA polymerase III complex.</text>
</comment>
<accession>A0A935PZZ9</accession>
<dbReference type="AlphaFoldDB" id="A0A935PZZ9"/>
<organism evidence="4 5">
    <name type="scientific">Candidatus Accumulibacter proximus</name>
    <dbReference type="NCBI Taxonomy" id="2954385"/>
    <lineage>
        <taxon>Bacteria</taxon>
        <taxon>Pseudomonadati</taxon>
        <taxon>Pseudomonadota</taxon>
        <taxon>Betaproteobacteria</taxon>
        <taxon>Candidatus Accumulibacter</taxon>
    </lineage>
</organism>
<name>A0A935PZZ9_9PROT</name>
<protein>
    <submittedName>
        <fullName evidence="4">DNA polymerase III subunit epsilon</fullName>
    </submittedName>
</protein>
<dbReference type="GO" id="GO:0045004">
    <property type="term" value="P:DNA replication proofreading"/>
    <property type="evidence" value="ECO:0007669"/>
    <property type="project" value="TreeGrafter"/>
</dbReference>
<dbReference type="Gene3D" id="3.30.420.10">
    <property type="entry name" value="Ribonuclease H-like superfamily/Ribonuclease H"/>
    <property type="match status" value="1"/>
</dbReference>
<dbReference type="Proteomes" id="UP000697998">
    <property type="component" value="Unassembled WGS sequence"/>
</dbReference>
<dbReference type="GO" id="GO:0003676">
    <property type="term" value="F:nucleic acid binding"/>
    <property type="evidence" value="ECO:0007669"/>
    <property type="project" value="InterPro"/>
</dbReference>
<evidence type="ECO:0000313" key="4">
    <source>
        <dbReference type="EMBL" id="MBK7675452.1"/>
    </source>
</evidence>
<sequence>MEGSEIELLARQVEAHPDYRVLRRLSPRQVFGENSSGAASRAIILDTETTGTDPSAHEIIELGMVAFDFDPSTGQAIRVVDVYDALEQPSVPIPPDTTRIHGITDEMVAGKRIDDQKVEEMLFGASLVIAHNAQFDRQFLEKRFPIFQSVPWGCSLKDVPWAEEGYGSAKLDYILNCMGFFHEAHRAEADCLALLEVLQFPLPVSGITGLMHLLSGQQNPSYRVWARNSPFDNKDRLKALGYRWEANEKCWFLETTESTLQSDLAALKQDGYNGSNRSLPLKKSCQANDLYDRIRLLRTTRQSRQDAPEQA</sequence>